<dbReference type="Proteomes" id="UP001224418">
    <property type="component" value="Unassembled WGS sequence"/>
</dbReference>
<feature type="domain" description="Radical SAM core" evidence="6">
    <location>
        <begin position="5"/>
        <end position="198"/>
    </location>
</feature>
<dbReference type="InterPro" id="IPR058240">
    <property type="entry name" value="rSAM_sf"/>
</dbReference>
<dbReference type="SFLD" id="SFLDG01067">
    <property type="entry name" value="SPASM/twitch_domain_containing"/>
    <property type="match status" value="1"/>
</dbReference>
<evidence type="ECO:0000256" key="3">
    <source>
        <dbReference type="ARBA" id="ARBA00022723"/>
    </source>
</evidence>
<dbReference type="EMBL" id="JAUSWN010000003">
    <property type="protein sequence ID" value="MDQ0478773.1"/>
    <property type="molecule type" value="Genomic_DNA"/>
</dbReference>
<dbReference type="Pfam" id="PF04055">
    <property type="entry name" value="Radical_SAM"/>
    <property type="match status" value="1"/>
</dbReference>
<evidence type="ECO:0000313" key="8">
    <source>
        <dbReference type="Proteomes" id="UP001224418"/>
    </source>
</evidence>
<dbReference type="PANTHER" id="PTHR42836">
    <property type="entry name" value="7-CARBOXY-7-DEAZAGUANINE SYNTHASE"/>
    <property type="match status" value="1"/>
</dbReference>
<keyword evidence="4" id="KW-0408">Iron</keyword>
<organism evidence="7 8">
    <name type="scientific">Hathewaya limosa</name>
    <name type="common">Clostridium limosum</name>
    <dbReference type="NCBI Taxonomy" id="1536"/>
    <lineage>
        <taxon>Bacteria</taxon>
        <taxon>Bacillati</taxon>
        <taxon>Bacillota</taxon>
        <taxon>Clostridia</taxon>
        <taxon>Eubacteriales</taxon>
        <taxon>Clostridiaceae</taxon>
        <taxon>Hathewaya</taxon>
    </lineage>
</organism>
<dbReference type="InterPro" id="IPR007197">
    <property type="entry name" value="rSAM"/>
</dbReference>
<comment type="caution">
    <text evidence="7">The sequence shown here is derived from an EMBL/GenBank/DDBJ whole genome shotgun (WGS) entry which is preliminary data.</text>
</comment>
<evidence type="ECO:0000313" key="7">
    <source>
        <dbReference type="EMBL" id="MDQ0478773.1"/>
    </source>
</evidence>
<protein>
    <submittedName>
        <fullName evidence="7">Radical SAM enzyme (TIGR04100 family)</fullName>
    </submittedName>
</protein>
<evidence type="ECO:0000256" key="2">
    <source>
        <dbReference type="ARBA" id="ARBA00022691"/>
    </source>
</evidence>
<dbReference type="NCBIfam" id="TIGR04038">
    <property type="entry name" value="tatD_link_rSAM"/>
    <property type="match status" value="1"/>
</dbReference>
<dbReference type="NCBIfam" id="TIGR04100">
    <property type="entry name" value="rSAM_pair_X"/>
    <property type="match status" value="1"/>
</dbReference>
<keyword evidence="1" id="KW-0004">4Fe-4S</keyword>
<keyword evidence="2" id="KW-0949">S-adenosyl-L-methionine</keyword>
<dbReference type="InterPro" id="IPR023821">
    <property type="entry name" value="rSAM_TatD-assoc"/>
</dbReference>
<dbReference type="SFLD" id="SFLDG01111">
    <property type="entry name" value="Uncharacterised_Radical_SAM_Su"/>
    <property type="match status" value="1"/>
</dbReference>
<dbReference type="InterPro" id="IPR023822">
    <property type="entry name" value="rSAM_TatD-assoc_bac"/>
</dbReference>
<dbReference type="SFLD" id="SFLDS00029">
    <property type="entry name" value="Radical_SAM"/>
    <property type="match status" value="1"/>
</dbReference>
<dbReference type="InterPro" id="IPR013785">
    <property type="entry name" value="Aldolase_TIM"/>
</dbReference>
<dbReference type="CDD" id="cd01335">
    <property type="entry name" value="Radical_SAM"/>
    <property type="match status" value="1"/>
</dbReference>
<evidence type="ECO:0000256" key="1">
    <source>
        <dbReference type="ARBA" id="ARBA00022485"/>
    </source>
</evidence>
<evidence type="ECO:0000256" key="5">
    <source>
        <dbReference type="ARBA" id="ARBA00023014"/>
    </source>
</evidence>
<name>A0ABU0JNV9_HATLI</name>
<keyword evidence="5" id="KW-0411">Iron-sulfur</keyword>
<keyword evidence="3" id="KW-0479">Metal-binding</keyword>
<gene>
    <name evidence="7" type="ORF">QOZ93_000501</name>
</gene>
<dbReference type="PANTHER" id="PTHR42836:SF1">
    <property type="entry name" value="7-CARBOXY-7-DEAZAGUANINE SYNTHASE"/>
    <property type="match status" value="1"/>
</dbReference>
<reference evidence="7 8" key="1">
    <citation type="submission" date="2023-07" db="EMBL/GenBank/DDBJ databases">
        <title>Genomic Encyclopedia of Type Strains, Phase IV (KMG-IV): sequencing the most valuable type-strain genomes for metagenomic binning, comparative biology and taxonomic classification.</title>
        <authorList>
            <person name="Goeker M."/>
        </authorList>
    </citation>
    <scope>NUCLEOTIDE SEQUENCE [LARGE SCALE GENOMIC DNA]</scope>
    <source>
        <strain evidence="7 8">DSM 1400</strain>
    </source>
</reference>
<evidence type="ECO:0000256" key="4">
    <source>
        <dbReference type="ARBA" id="ARBA00023004"/>
    </source>
</evidence>
<proteinExistence type="predicted"/>
<dbReference type="RefSeq" id="WP_307354978.1">
    <property type="nucleotide sequence ID" value="NZ_BAAACJ010000025.1"/>
</dbReference>
<dbReference type="Gene3D" id="3.20.20.70">
    <property type="entry name" value="Aldolase class I"/>
    <property type="match status" value="1"/>
</dbReference>
<accession>A0ABU0JNV9</accession>
<evidence type="ECO:0000259" key="6">
    <source>
        <dbReference type="PROSITE" id="PS51918"/>
    </source>
</evidence>
<dbReference type="SUPFAM" id="SSF102114">
    <property type="entry name" value="Radical SAM enzymes"/>
    <property type="match status" value="1"/>
</dbReference>
<sequence>MNILYTIDDILYINITNKCPCNCVFCIRQEGDSVENSGSLWLEKEPSVEEIINELKKEDLSKYSQIVFCGYGEPLMRINEVIDVCKYIKSVSTIKLRINTNGLSDLIYKKSTAPMLKNIVDCVSISLNAPSKEEYNEISKPIYGLEAFDSLLSFAKEAKENIKEVKFSVVDVITEDQIERCKEIANSMGIPLRVRKKS</sequence>
<dbReference type="PROSITE" id="PS51918">
    <property type="entry name" value="RADICAL_SAM"/>
    <property type="match status" value="1"/>
</dbReference>
<keyword evidence="8" id="KW-1185">Reference proteome</keyword>